<comment type="cofactor">
    <cofactor evidence="3">
        <name>Co(2+)</name>
        <dbReference type="ChEBI" id="CHEBI:48828"/>
    </cofactor>
</comment>
<evidence type="ECO:0000256" key="3">
    <source>
        <dbReference type="ARBA" id="ARBA00001941"/>
    </source>
</evidence>
<evidence type="ECO:0000256" key="2">
    <source>
        <dbReference type="ARBA" id="ARBA00001936"/>
    </source>
</evidence>
<comment type="cofactor">
    <cofactor evidence="2">
        <name>Mn(2+)</name>
        <dbReference type="ChEBI" id="CHEBI:29035"/>
    </cofactor>
</comment>
<gene>
    <name evidence="9" type="ORF">JW646_16945</name>
</gene>
<organism evidence="9 10">
    <name type="scientific">Terrisporobacter hibernicus</name>
    <dbReference type="NCBI Taxonomy" id="2813371"/>
    <lineage>
        <taxon>Bacteria</taxon>
        <taxon>Bacillati</taxon>
        <taxon>Bacillota</taxon>
        <taxon>Clostridia</taxon>
        <taxon>Peptostreptococcales</taxon>
        <taxon>Peptostreptococcaceae</taxon>
        <taxon>Terrisporobacter</taxon>
    </lineage>
</organism>
<keyword evidence="10" id="KW-1185">Reference proteome</keyword>
<feature type="domain" description="HD/PDEase" evidence="8">
    <location>
        <begin position="29"/>
        <end position="144"/>
    </location>
</feature>
<dbReference type="EC" id="3.1.3.89" evidence="5"/>
<dbReference type="PANTHER" id="PTHR11845">
    <property type="entry name" value="5'-DEOXYNUCLEOTIDASE HDDC2"/>
    <property type="match status" value="1"/>
</dbReference>
<dbReference type="GO" id="GO:0005737">
    <property type="term" value="C:cytoplasm"/>
    <property type="evidence" value="ECO:0007669"/>
    <property type="project" value="TreeGrafter"/>
</dbReference>
<dbReference type="GO" id="GO:0046872">
    <property type="term" value="F:metal ion binding"/>
    <property type="evidence" value="ECO:0007669"/>
    <property type="project" value="UniProtKB-KW"/>
</dbReference>
<keyword evidence="7" id="KW-0378">Hydrolase</keyword>
<dbReference type="EMBL" id="CP081135">
    <property type="protein sequence ID" value="UEL47297.1"/>
    <property type="molecule type" value="Genomic_DNA"/>
</dbReference>
<evidence type="ECO:0000256" key="5">
    <source>
        <dbReference type="ARBA" id="ARBA00012964"/>
    </source>
</evidence>
<evidence type="ECO:0000313" key="10">
    <source>
        <dbReference type="Proteomes" id="UP001198983"/>
    </source>
</evidence>
<accession>A0AAX2ZDG5</accession>
<dbReference type="Proteomes" id="UP001198983">
    <property type="component" value="Chromosome"/>
</dbReference>
<comment type="subunit">
    <text evidence="4">Homodimer.</text>
</comment>
<evidence type="ECO:0000256" key="4">
    <source>
        <dbReference type="ARBA" id="ARBA00011738"/>
    </source>
</evidence>
<dbReference type="SMART" id="SM00471">
    <property type="entry name" value="HDc"/>
    <property type="match status" value="1"/>
</dbReference>
<proteinExistence type="predicted"/>
<evidence type="ECO:0000259" key="8">
    <source>
        <dbReference type="SMART" id="SM00471"/>
    </source>
</evidence>
<dbReference type="RefSeq" id="WP_228415757.1">
    <property type="nucleotide sequence ID" value="NZ_CP081135.1"/>
</dbReference>
<dbReference type="GO" id="GO:0002953">
    <property type="term" value="F:5'-deoxynucleotidase activity"/>
    <property type="evidence" value="ECO:0007669"/>
    <property type="project" value="UniProtKB-EC"/>
</dbReference>
<evidence type="ECO:0000256" key="7">
    <source>
        <dbReference type="ARBA" id="ARBA00022801"/>
    </source>
</evidence>
<dbReference type="PANTHER" id="PTHR11845:SF13">
    <property type="entry name" value="5'-DEOXYNUCLEOTIDASE HDDC2"/>
    <property type="match status" value="1"/>
</dbReference>
<dbReference type="InterPro" id="IPR039356">
    <property type="entry name" value="YfbR/HDDC2"/>
</dbReference>
<dbReference type="AlphaFoldDB" id="A0AAX2ZDG5"/>
<evidence type="ECO:0000256" key="1">
    <source>
        <dbReference type="ARBA" id="ARBA00001638"/>
    </source>
</evidence>
<evidence type="ECO:0000256" key="6">
    <source>
        <dbReference type="ARBA" id="ARBA00022723"/>
    </source>
</evidence>
<protein>
    <recommendedName>
        <fullName evidence="5">5'-deoxynucleotidase</fullName>
        <ecNumber evidence="5">3.1.3.89</ecNumber>
    </recommendedName>
</protein>
<dbReference type="InterPro" id="IPR006674">
    <property type="entry name" value="HD_domain"/>
</dbReference>
<dbReference type="Pfam" id="PF13023">
    <property type="entry name" value="HD_3"/>
    <property type="match status" value="1"/>
</dbReference>
<dbReference type="SUPFAM" id="SSF109604">
    <property type="entry name" value="HD-domain/PDEase-like"/>
    <property type="match status" value="1"/>
</dbReference>
<name>A0AAX2ZDG5_9FIRM</name>
<comment type="catalytic activity">
    <reaction evidence="1">
        <text>a 2'-deoxyribonucleoside 5'-phosphate + H2O = a 2'-deoxyribonucleoside + phosphate</text>
        <dbReference type="Rhea" id="RHEA:36167"/>
        <dbReference type="ChEBI" id="CHEBI:15377"/>
        <dbReference type="ChEBI" id="CHEBI:18274"/>
        <dbReference type="ChEBI" id="CHEBI:43474"/>
        <dbReference type="ChEBI" id="CHEBI:65317"/>
        <dbReference type="EC" id="3.1.3.89"/>
    </reaction>
</comment>
<dbReference type="Gene3D" id="1.10.3210.10">
    <property type="entry name" value="Hypothetical protein af1432"/>
    <property type="match status" value="1"/>
</dbReference>
<keyword evidence="6" id="KW-0479">Metal-binding</keyword>
<sequence length="186" mass="21729">MEPRKLLDALLIAERLKDETRHCYTSKGRHESVAEHSWMMTLMAYFMKDEFPEVNMDKVITMCIIHDLGEAFTGDIPTFEKVQADEKTEKNLLYSWVNSLPAKYAKEMISLYEEMAERKTIEAQIYKAIDGLEALIQHNVSDLSTWIPREYELNKTYADDKVAFSEYLTTLRQAVREDTFKKLGEI</sequence>
<evidence type="ECO:0000313" key="9">
    <source>
        <dbReference type="EMBL" id="UEL47297.1"/>
    </source>
</evidence>
<dbReference type="KEGG" id="tem:JW646_16945"/>
<reference evidence="9 10" key="1">
    <citation type="journal article" date="2023" name="Int. J. Syst. Evol. Microbiol.">
        <title>Terrisporobacter hibernicus sp. nov., isolated from bovine faeces in Northern Ireland.</title>
        <authorList>
            <person name="Mitchell M."/>
            <person name="Nguyen S.V."/>
            <person name="Connor M."/>
            <person name="Fairley D.J."/>
            <person name="Donoghue O."/>
            <person name="Marshall H."/>
            <person name="Koolman L."/>
            <person name="McMullan G."/>
            <person name="Schaffer K.E."/>
            <person name="McGrath J.W."/>
            <person name="Fanning S."/>
        </authorList>
    </citation>
    <scope>NUCLEOTIDE SEQUENCE [LARGE SCALE GENOMIC DNA]</scope>
    <source>
        <strain evidence="9 10">MCA3</strain>
    </source>
</reference>
<dbReference type="InterPro" id="IPR003607">
    <property type="entry name" value="HD/PDEase_dom"/>
</dbReference>